<keyword evidence="3" id="KW-0813">Transport</keyword>
<accession>A0ABU6J2G6</accession>
<dbReference type="PANTHER" id="PTHR30472:SF25">
    <property type="entry name" value="ABC TRANSPORTER PERMEASE PROTEIN MJ0876-RELATED"/>
    <property type="match status" value="1"/>
</dbReference>
<keyword evidence="7 8" id="KW-0472">Membrane</keyword>
<dbReference type="CDD" id="cd06550">
    <property type="entry name" value="TM_ABC_iron-siderophores_like"/>
    <property type="match status" value="1"/>
</dbReference>
<feature type="transmembrane region" description="Helical" evidence="8">
    <location>
        <begin position="298"/>
        <end position="318"/>
    </location>
</feature>
<feature type="transmembrane region" description="Helical" evidence="8">
    <location>
        <begin position="108"/>
        <end position="131"/>
    </location>
</feature>
<name>A0ABU6J2G6_9BURK</name>
<evidence type="ECO:0000256" key="7">
    <source>
        <dbReference type="ARBA" id="ARBA00023136"/>
    </source>
</evidence>
<feature type="transmembrane region" description="Helical" evidence="8">
    <location>
        <begin position="260"/>
        <end position="283"/>
    </location>
</feature>
<sequence length="353" mass="37643">MSAVLQEETGQREAYRKLVRRKQFVLASISLLLVLSVLLDLALGPANYRFGDVVRALFMPDSAPLQLRVVLWEIRLPVALMALAVGAALSVAGAQMQTILNNPLASPFTLGISAAASFGAALGLAFGVRLVPVAAEYLVPLNAFLMAMLSAFLIHMLSMRRGVTAETIVLLGIALVFTFNALLALVQYFASEQAVAAVVFWTMGSLTKATWTKLAITCAVIAVTLPLFVRRAWALTALRLGEDKAASFGVDVPRLRFQTLVLVSLLAAIPVAFVGTIGFIGLVGPHIARMLIGEDQRFFLPASLLTGALVLSLSSVVSKTLIPGAIFPIGVVTSLIGVPFFISLILGSRRNAW</sequence>
<feature type="transmembrane region" description="Helical" evidence="8">
    <location>
        <begin position="210"/>
        <end position="229"/>
    </location>
</feature>
<dbReference type="Gene3D" id="1.10.3470.10">
    <property type="entry name" value="ABC transporter involved in vitamin B12 uptake, BtuC"/>
    <property type="match status" value="1"/>
</dbReference>
<comment type="caution">
    <text evidence="9">The sequence shown here is derived from an EMBL/GenBank/DDBJ whole genome shotgun (WGS) entry which is preliminary data.</text>
</comment>
<evidence type="ECO:0000256" key="3">
    <source>
        <dbReference type="ARBA" id="ARBA00022448"/>
    </source>
</evidence>
<keyword evidence="6 8" id="KW-1133">Transmembrane helix</keyword>
<evidence type="ECO:0000256" key="6">
    <source>
        <dbReference type="ARBA" id="ARBA00022989"/>
    </source>
</evidence>
<keyword evidence="4" id="KW-1003">Cell membrane</keyword>
<dbReference type="PANTHER" id="PTHR30472">
    <property type="entry name" value="FERRIC ENTEROBACTIN TRANSPORT SYSTEM PERMEASE PROTEIN"/>
    <property type="match status" value="1"/>
</dbReference>
<proteinExistence type="inferred from homology"/>
<feature type="transmembrane region" description="Helical" evidence="8">
    <location>
        <begin position="24"/>
        <end position="43"/>
    </location>
</feature>
<comment type="subcellular location">
    <subcellularLocation>
        <location evidence="1">Cell membrane</location>
        <topology evidence="1">Multi-pass membrane protein</topology>
    </subcellularLocation>
</comment>
<evidence type="ECO:0000256" key="8">
    <source>
        <dbReference type="SAM" id="Phobius"/>
    </source>
</evidence>
<feature type="transmembrane region" description="Helical" evidence="8">
    <location>
        <begin position="74"/>
        <end position="96"/>
    </location>
</feature>
<evidence type="ECO:0000313" key="10">
    <source>
        <dbReference type="Proteomes" id="UP001352263"/>
    </source>
</evidence>
<dbReference type="RefSeq" id="WP_326504400.1">
    <property type="nucleotide sequence ID" value="NZ_JAWIIV010000001.1"/>
</dbReference>
<organism evidence="9 10">
    <name type="scientific">Noviherbaspirillum album</name>
    <dbReference type="NCBI Taxonomy" id="3080276"/>
    <lineage>
        <taxon>Bacteria</taxon>
        <taxon>Pseudomonadati</taxon>
        <taxon>Pseudomonadota</taxon>
        <taxon>Betaproteobacteria</taxon>
        <taxon>Burkholderiales</taxon>
        <taxon>Oxalobacteraceae</taxon>
        <taxon>Noviherbaspirillum</taxon>
    </lineage>
</organism>
<evidence type="ECO:0000313" key="9">
    <source>
        <dbReference type="EMBL" id="MEC4717648.1"/>
    </source>
</evidence>
<evidence type="ECO:0000256" key="2">
    <source>
        <dbReference type="ARBA" id="ARBA00007935"/>
    </source>
</evidence>
<feature type="transmembrane region" description="Helical" evidence="8">
    <location>
        <begin position="137"/>
        <end position="157"/>
    </location>
</feature>
<dbReference type="InterPro" id="IPR037294">
    <property type="entry name" value="ABC_BtuC-like"/>
</dbReference>
<comment type="similarity">
    <text evidence="2">Belongs to the binding-protein-dependent transport system permease family. FecCD subfamily.</text>
</comment>
<evidence type="ECO:0000256" key="4">
    <source>
        <dbReference type="ARBA" id="ARBA00022475"/>
    </source>
</evidence>
<dbReference type="EMBL" id="JAWIIV010000001">
    <property type="protein sequence ID" value="MEC4717648.1"/>
    <property type="molecule type" value="Genomic_DNA"/>
</dbReference>
<dbReference type="InterPro" id="IPR000522">
    <property type="entry name" value="ABC_transptr_permease_BtuC"/>
</dbReference>
<keyword evidence="5 8" id="KW-0812">Transmembrane</keyword>
<keyword evidence="10" id="KW-1185">Reference proteome</keyword>
<reference evidence="9 10" key="1">
    <citation type="submission" date="2023-10" db="EMBL/GenBank/DDBJ databases">
        <title>Noviherbaspirillum sp. CPCC 100848 genome assembly.</title>
        <authorList>
            <person name="Li X.Y."/>
            <person name="Fang X.M."/>
        </authorList>
    </citation>
    <scope>NUCLEOTIDE SEQUENCE [LARGE SCALE GENOMIC DNA]</scope>
    <source>
        <strain evidence="9 10">CPCC 100848</strain>
    </source>
</reference>
<protein>
    <submittedName>
        <fullName evidence="9">Iron ABC transporter permease</fullName>
    </submittedName>
</protein>
<gene>
    <name evidence="9" type="ORF">RY831_00635</name>
</gene>
<feature type="transmembrane region" description="Helical" evidence="8">
    <location>
        <begin position="325"/>
        <end position="346"/>
    </location>
</feature>
<dbReference type="Proteomes" id="UP001352263">
    <property type="component" value="Unassembled WGS sequence"/>
</dbReference>
<evidence type="ECO:0000256" key="5">
    <source>
        <dbReference type="ARBA" id="ARBA00022692"/>
    </source>
</evidence>
<dbReference type="SUPFAM" id="SSF81345">
    <property type="entry name" value="ABC transporter involved in vitamin B12 uptake, BtuC"/>
    <property type="match status" value="1"/>
</dbReference>
<feature type="transmembrane region" description="Helical" evidence="8">
    <location>
        <begin position="169"/>
        <end position="190"/>
    </location>
</feature>
<dbReference type="Pfam" id="PF01032">
    <property type="entry name" value="FecCD"/>
    <property type="match status" value="1"/>
</dbReference>
<evidence type="ECO:0000256" key="1">
    <source>
        <dbReference type="ARBA" id="ARBA00004651"/>
    </source>
</evidence>